<organism evidence="1">
    <name type="scientific">Anguilla anguilla</name>
    <name type="common">European freshwater eel</name>
    <name type="synonym">Muraena anguilla</name>
    <dbReference type="NCBI Taxonomy" id="7936"/>
    <lineage>
        <taxon>Eukaryota</taxon>
        <taxon>Metazoa</taxon>
        <taxon>Chordata</taxon>
        <taxon>Craniata</taxon>
        <taxon>Vertebrata</taxon>
        <taxon>Euteleostomi</taxon>
        <taxon>Actinopterygii</taxon>
        <taxon>Neopterygii</taxon>
        <taxon>Teleostei</taxon>
        <taxon>Anguilliformes</taxon>
        <taxon>Anguillidae</taxon>
        <taxon>Anguilla</taxon>
    </lineage>
</organism>
<sequence>MLLAVGGEVVLYGLRNMSP</sequence>
<accession>A0A0E9T7H5</accession>
<protein>
    <submittedName>
        <fullName evidence="1">Uncharacterized protein</fullName>
    </submittedName>
</protein>
<name>A0A0E9T7H5_ANGAN</name>
<dbReference type="AlphaFoldDB" id="A0A0E9T7H5"/>
<dbReference type="EMBL" id="GBXM01059225">
    <property type="protein sequence ID" value="JAH49352.1"/>
    <property type="molecule type" value="Transcribed_RNA"/>
</dbReference>
<evidence type="ECO:0000313" key="1">
    <source>
        <dbReference type="EMBL" id="JAH49352.1"/>
    </source>
</evidence>
<proteinExistence type="predicted"/>
<reference evidence="1" key="1">
    <citation type="submission" date="2014-11" db="EMBL/GenBank/DDBJ databases">
        <authorList>
            <person name="Amaro Gonzalez C."/>
        </authorList>
    </citation>
    <scope>NUCLEOTIDE SEQUENCE</scope>
</reference>
<reference evidence="1" key="2">
    <citation type="journal article" date="2015" name="Fish Shellfish Immunol.">
        <title>Early steps in the European eel (Anguilla anguilla)-Vibrio vulnificus interaction in the gills: Role of the RtxA13 toxin.</title>
        <authorList>
            <person name="Callol A."/>
            <person name="Pajuelo D."/>
            <person name="Ebbesson L."/>
            <person name="Teles M."/>
            <person name="MacKenzie S."/>
            <person name="Amaro C."/>
        </authorList>
    </citation>
    <scope>NUCLEOTIDE SEQUENCE</scope>
</reference>